<evidence type="ECO:0000313" key="2">
    <source>
        <dbReference type="EMBL" id="MCG2588616.1"/>
    </source>
</evidence>
<evidence type="ECO:0000256" key="1">
    <source>
        <dbReference type="SAM" id="Phobius"/>
    </source>
</evidence>
<feature type="transmembrane region" description="Helical" evidence="1">
    <location>
        <begin position="82"/>
        <end position="106"/>
    </location>
</feature>
<comment type="caution">
    <text evidence="2">The sequence shown here is derived from an EMBL/GenBank/DDBJ whole genome shotgun (WGS) entry which is preliminary data.</text>
</comment>
<dbReference type="Proteomes" id="UP001165366">
    <property type="component" value="Unassembled WGS sequence"/>
</dbReference>
<name>A0ABS9KCP7_9BACT</name>
<sequence>MRAFIAILFFSWFLTLFLPWWGIVIPGLIFGAWLLEGGFRAFITGFFACGFAWFLQALYIDIANDSILSSRIAEMMGIGSHWIILLATFLIAALVGGIATLTGTLFKQVFKPANTIKAS</sequence>
<keyword evidence="1" id="KW-1133">Transmembrane helix</keyword>
<reference evidence="2" key="1">
    <citation type="submission" date="2022-01" db="EMBL/GenBank/DDBJ databases">
        <authorList>
            <person name="Wang Y."/>
        </authorList>
    </citation>
    <scope>NUCLEOTIDE SEQUENCE</scope>
    <source>
        <strain evidence="2">WB101</strain>
    </source>
</reference>
<keyword evidence="1" id="KW-0812">Transmembrane</keyword>
<dbReference type="EMBL" id="JAKLWS010000008">
    <property type="protein sequence ID" value="MCG2588616.1"/>
    <property type="molecule type" value="Genomic_DNA"/>
</dbReference>
<keyword evidence="1" id="KW-0472">Membrane</keyword>
<feature type="transmembrane region" description="Helical" evidence="1">
    <location>
        <begin position="41"/>
        <end position="62"/>
    </location>
</feature>
<keyword evidence="3" id="KW-1185">Reference proteome</keyword>
<gene>
    <name evidence="2" type="ORF">L6773_08575</name>
</gene>
<proteinExistence type="predicted"/>
<accession>A0ABS9KCP7</accession>
<dbReference type="RefSeq" id="WP_237853456.1">
    <property type="nucleotide sequence ID" value="NZ_JAKLWS010000008.1"/>
</dbReference>
<reference evidence="2" key="2">
    <citation type="submission" date="2024-05" db="EMBL/GenBank/DDBJ databases">
        <title>Rhodohalobacter halophilus gen. nov., sp. nov., a moderately halophilic member of the family Balneolaceae.</title>
        <authorList>
            <person name="Xia J."/>
        </authorList>
    </citation>
    <scope>NUCLEOTIDE SEQUENCE</scope>
    <source>
        <strain evidence="2">WB101</strain>
    </source>
</reference>
<feature type="transmembrane region" description="Helical" evidence="1">
    <location>
        <begin position="7"/>
        <end position="35"/>
    </location>
</feature>
<organism evidence="2 3">
    <name type="scientific">Rhodohalobacter sulfatireducens</name>
    <dbReference type="NCBI Taxonomy" id="2911366"/>
    <lineage>
        <taxon>Bacteria</taxon>
        <taxon>Pseudomonadati</taxon>
        <taxon>Balneolota</taxon>
        <taxon>Balneolia</taxon>
        <taxon>Balneolales</taxon>
        <taxon>Balneolaceae</taxon>
        <taxon>Rhodohalobacter</taxon>
    </lineage>
</organism>
<evidence type="ECO:0000313" key="3">
    <source>
        <dbReference type="Proteomes" id="UP001165366"/>
    </source>
</evidence>
<protein>
    <submittedName>
        <fullName evidence="2">Uncharacterized protein</fullName>
    </submittedName>
</protein>